<dbReference type="PANTHER" id="PTHR39207:SF1">
    <property type="entry name" value="ALPHA-GLUCURONIDASE A"/>
    <property type="match status" value="1"/>
</dbReference>
<dbReference type="EMBL" id="JALQCY010000001">
    <property type="protein sequence ID" value="MCK9792858.1"/>
    <property type="molecule type" value="Genomic_DNA"/>
</dbReference>
<dbReference type="Pfam" id="PF07477">
    <property type="entry name" value="Glyco_hydro_67C"/>
    <property type="match status" value="1"/>
</dbReference>
<evidence type="ECO:0000259" key="2">
    <source>
        <dbReference type="Pfam" id="PF07488"/>
    </source>
</evidence>
<feature type="domain" description="Glycosyl hydrolase family 67 catalytic" evidence="2">
    <location>
        <begin position="92"/>
        <end position="418"/>
    </location>
</feature>
<dbReference type="InterPro" id="IPR037054">
    <property type="entry name" value="A-glucoronidase_C_sf"/>
</dbReference>
<dbReference type="InterPro" id="IPR011100">
    <property type="entry name" value="Glyco_hydro_67_cat"/>
</dbReference>
<organism evidence="3 4">
    <name type="scientific">Isoptericola peretonis</name>
    <dbReference type="NCBI Taxonomy" id="2918523"/>
    <lineage>
        <taxon>Bacteria</taxon>
        <taxon>Bacillati</taxon>
        <taxon>Actinomycetota</taxon>
        <taxon>Actinomycetes</taxon>
        <taxon>Micrococcales</taxon>
        <taxon>Promicromonosporaceae</taxon>
        <taxon>Isoptericola</taxon>
    </lineage>
</organism>
<gene>
    <name evidence="3" type="ORF">M1843_03735</name>
</gene>
<proteinExistence type="predicted"/>
<accession>A0ABT0J025</accession>
<sequence length="650" mass="70658">MATLRAELGGAASAHGGAVVGPDDSPDLLLALEPSARDIPGAGPDSSAGGFRLVRDDGRVTVTASSATALLHGWFHVVRLGAAAFDGPDADERHTPALGLRMLDHWDNVDVHPYMGQVERGYAGGSIFYADGRVREDLSRVTTYARLLAAVGIDRVAINNVNVHAREARLLTEDLPEVARIAAALRPYGVRTHLAVSFAAPMTLGGLPTSDPLDDGVRAWWREAADRVWAAVPDFGGFLVKADSEGQPGPFAYGRDHADGANLLAEAVAPHGGVVHWRAFVYNHTQDWRDRATDRARAAYDHFAPLDGRFADNVVVQVKHGPLDFQTREAVSPVLSAMPRTRIALELQVTQEYTGQQQHVCYLGPWWSENLSFRPWGHDGASVADVVAGHGPDAARPVAASGGGGIAAVSNVGDDAFWTGHPLAQANLYAYGRLAWDPTLDPTAVLDEWISLTFPGADGAVAPRVHDTLHAVMDDSWRTYESYTAPLGVGFMVSPLRAHYGPDVDGYEYSKWGTYHFADRDGIGVDRTRATGTGFTGQYPAPWRDVYEDLATCPDELLLFFHHVPYAHVLHSGTTVIQHVYDTHFAGVERVRDTIAAWESLSGSIPADVDARVRERLAEQLRSAVEWRDQLTTYFFRKSGVPDARGRTIY</sequence>
<keyword evidence="4" id="KW-1185">Reference proteome</keyword>
<evidence type="ECO:0000313" key="4">
    <source>
        <dbReference type="Proteomes" id="UP001651050"/>
    </source>
</evidence>
<feature type="domain" description="Glycosyl hydrolase family 67 C-terminal" evidence="1">
    <location>
        <begin position="419"/>
        <end position="647"/>
    </location>
</feature>
<protein>
    <submittedName>
        <fullName evidence="3">Alpha-glucuronidase</fullName>
    </submittedName>
</protein>
<dbReference type="Pfam" id="PF07488">
    <property type="entry name" value="Glyco_hydro_67M"/>
    <property type="match status" value="1"/>
</dbReference>
<comment type="caution">
    <text evidence="3">The sequence shown here is derived from an EMBL/GenBank/DDBJ whole genome shotgun (WGS) entry which is preliminary data.</text>
</comment>
<dbReference type="Gene3D" id="3.20.20.80">
    <property type="entry name" value="Glycosidases"/>
    <property type="match status" value="1"/>
</dbReference>
<dbReference type="Gene3D" id="3.90.1330.10">
    <property type="entry name" value="Alpha-glucuronidase, C-terminal domain"/>
    <property type="match status" value="1"/>
</dbReference>
<dbReference type="RefSeq" id="WP_416342863.1">
    <property type="nucleotide sequence ID" value="NZ_JALQCY010000001.1"/>
</dbReference>
<dbReference type="PANTHER" id="PTHR39207">
    <property type="entry name" value="ALPHA-GLUCURONIDASE A"/>
    <property type="match status" value="1"/>
</dbReference>
<dbReference type="InterPro" id="IPR011099">
    <property type="entry name" value="Glyco_hydro_67_C"/>
</dbReference>
<dbReference type="Proteomes" id="UP001651050">
    <property type="component" value="Unassembled WGS sequence"/>
</dbReference>
<evidence type="ECO:0000259" key="1">
    <source>
        <dbReference type="Pfam" id="PF07477"/>
    </source>
</evidence>
<dbReference type="InterPro" id="IPR017853">
    <property type="entry name" value="GH"/>
</dbReference>
<reference evidence="3 4" key="1">
    <citation type="submission" date="2022-02" db="EMBL/GenBank/DDBJ databases">
        <title>The car tank lid bacteriome: a reservoir of bacteria with potential in bioremediation of fuel.</title>
        <authorList>
            <person name="Vidal-Verdu A."/>
            <person name="Gomez-Martinez D."/>
            <person name="Latorre-Perez A."/>
            <person name="Pereto J."/>
            <person name="Porcar M."/>
        </authorList>
    </citation>
    <scope>NUCLEOTIDE SEQUENCE [LARGE SCALE GENOMIC DNA]</scope>
    <source>
        <strain evidence="3 4">4D.3</strain>
    </source>
</reference>
<dbReference type="SUPFAM" id="SSF51445">
    <property type="entry name" value="(Trans)glycosidases"/>
    <property type="match status" value="1"/>
</dbReference>
<name>A0ABT0J025_9MICO</name>
<evidence type="ECO:0000313" key="3">
    <source>
        <dbReference type="EMBL" id="MCK9792858.1"/>
    </source>
</evidence>